<protein>
    <recommendedName>
        <fullName evidence="1">Fibronectin type-III domain-containing protein</fullName>
    </recommendedName>
</protein>
<evidence type="ECO:0000259" key="1">
    <source>
        <dbReference type="PROSITE" id="PS50853"/>
    </source>
</evidence>
<dbReference type="SUPFAM" id="SSF49265">
    <property type="entry name" value="Fibronectin type III"/>
    <property type="match status" value="1"/>
</dbReference>
<sequence length="315" mass="35056">MVEACNYVGCNHIYVQVQSANCPESPSNVSVKASGHILTVSWIPGFNGGFDQEFVLEFGTYFNSNFTVIVPDNDTKEDNMYHSLDNLIPNTKYFICIFSRNEKGDSNKSNLVAFVTSQISQEESTFHTSLITLPVVTTIGLCLTIGIVFFSVHETEGGTEDEYALDTQESSVENCLYQSAESLDPDTRRGDTELDNQLASSSHDNQLYQMQMQTYNENDGRNLQCALLQRVEEQAGEHMPKITEADLNYAEIVFEDPQLSCPVIIHGIDDKTTYSDIVIGAKPPNLLSTNDSSSESEDDFIYVDGIEKITLKEGK</sequence>
<evidence type="ECO:0000313" key="2">
    <source>
        <dbReference type="EMBL" id="CAG2200360.1"/>
    </source>
</evidence>
<dbReference type="Proteomes" id="UP000683360">
    <property type="component" value="Unassembled WGS sequence"/>
</dbReference>
<proteinExistence type="predicted"/>
<gene>
    <name evidence="2" type="ORF">MEDL_15026</name>
</gene>
<name>A0A8S3QV28_MYTED</name>
<comment type="caution">
    <text evidence="2">The sequence shown here is derived from an EMBL/GenBank/DDBJ whole genome shotgun (WGS) entry which is preliminary data.</text>
</comment>
<dbReference type="SMART" id="SM00060">
    <property type="entry name" value="FN3"/>
    <property type="match status" value="1"/>
</dbReference>
<dbReference type="PROSITE" id="PS50853">
    <property type="entry name" value="FN3"/>
    <property type="match status" value="1"/>
</dbReference>
<reference evidence="2" key="1">
    <citation type="submission" date="2021-03" db="EMBL/GenBank/DDBJ databases">
        <authorList>
            <person name="Bekaert M."/>
        </authorList>
    </citation>
    <scope>NUCLEOTIDE SEQUENCE</scope>
</reference>
<dbReference type="Gene3D" id="2.60.40.10">
    <property type="entry name" value="Immunoglobulins"/>
    <property type="match status" value="1"/>
</dbReference>
<dbReference type="InterPro" id="IPR003961">
    <property type="entry name" value="FN3_dom"/>
</dbReference>
<organism evidence="2 3">
    <name type="scientific">Mytilus edulis</name>
    <name type="common">Blue mussel</name>
    <dbReference type="NCBI Taxonomy" id="6550"/>
    <lineage>
        <taxon>Eukaryota</taxon>
        <taxon>Metazoa</taxon>
        <taxon>Spiralia</taxon>
        <taxon>Lophotrochozoa</taxon>
        <taxon>Mollusca</taxon>
        <taxon>Bivalvia</taxon>
        <taxon>Autobranchia</taxon>
        <taxon>Pteriomorphia</taxon>
        <taxon>Mytilida</taxon>
        <taxon>Mytiloidea</taxon>
        <taxon>Mytilidae</taxon>
        <taxon>Mytilinae</taxon>
        <taxon>Mytilus</taxon>
    </lineage>
</organism>
<dbReference type="Pfam" id="PF00041">
    <property type="entry name" value="fn3"/>
    <property type="match status" value="1"/>
</dbReference>
<feature type="domain" description="Fibronectin type-III" evidence="1">
    <location>
        <begin position="25"/>
        <end position="119"/>
    </location>
</feature>
<dbReference type="InterPro" id="IPR036116">
    <property type="entry name" value="FN3_sf"/>
</dbReference>
<dbReference type="CDD" id="cd00063">
    <property type="entry name" value="FN3"/>
    <property type="match status" value="1"/>
</dbReference>
<accession>A0A8S3QV28</accession>
<keyword evidence="3" id="KW-1185">Reference proteome</keyword>
<evidence type="ECO:0000313" key="3">
    <source>
        <dbReference type="Proteomes" id="UP000683360"/>
    </source>
</evidence>
<dbReference type="AlphaFoldDB" id="A0A8S3QV28"/>
<dbReference type="OrthoDB" id="6143670at2759"/>
<dbReference type="InterPro" id="IPR013783">
    <property type="entry name" value="Ig-like_fold"/>
</dbReference>
<dbReference type="EMBL" id="CAJPWZ010000743">
    <property type="protein sequence ID" value="CAG2200360.1"/>
    <property type="molecule type" value="Genomic_DNA"/>
</dbReference>